<name>A0A163GJL0_9BACL</name>
<evidence type="ECO:0000256" key="1">
    <source>
        <dbReference type="SAM" id="Phobius"/>
    </source>
</evidence>
<evidence type="ECO:0000313" key="3">
    <source>
        <dbReference type="EMBL" id="KZE40341.1"/>
    </source>
</evidence>
<reference evidence="3 4" key="1">
    <citation type="submission" date="2016-01" db="EMBL/GenBank/DDBJ databases">
        <title>Whole genome sequencing of Bhargavaea cecembensis T14.</title>
        <authorList>
            <person name="Hong K.W."/>
        </authorList>
    </citation>
    <scope>NUCLEOTIDE SEQUENCE [LARGE SCALE GENOMIC DNA]</scope>
    <source>
        <strain evidence="3 4">T14</strain>
    </source>
</reference>
<organism evidence="3 4">
    <name type="scientific">Bhargavaea cecembensis</name>
    <dbReference type="NCBI Taxonomy" id="394098"/>
    <lineage>
        <taxon>Bacteria</taxon>
        <taxon>Bacillati</taxon>
        <taxon>Bacillota</taxon>
        <taxon>Bacilli</taxon>
        <taxon>Bacillales</taxon>
        <taxon>Caryophanaceae</taxon>
        <taxon>Bhargavaea</taxon>
    </lineage>
</organism>
<keyword evidence="1" id="KW-1133">Transmembrane helix</keyword>
<accession>A0A163GJL0</accession>
<keyword evidence="1" id="KW-0472">Membrane</keyword>
<dbReference type="AlphaFoldDB" id="A0A163GJL0"/>
<comment type="caution">
    <text evidence="3">The sequence shown here is derived from an EMBL/GenBank/DDBJ whole genome shotgun (WGS) entry which is preliminary data.</text>
</comment>
<gene>
    <name evidence="3" type="ORF">AV656_01035</name>
</gene>
<protein>
    <recommendedName>
        <fullName evidence="2">DUF1648 domain-containing protein</fullName>
    </recommendedName>
</protein>
<feature type="transmembrane region" description="Helical" evidence="1">
    <location>
        <begin position="139"/>
        <end position="161"/>
    </location>
</feature>
<sequence length="167" mass="19538">MKTNDRPKLDIPKGMFERLIDGAAIGALVWIVFYLVSVWGILPEQIPAHFNGAGEVDRWGSRWELVMLPVIAALLWVGMTFLEEHPEWHNYMTELNERNIEFQYWNSRMLLNVLKNLIVHAFVYLSYRTTQVALGEADYLGVMFLPIFLVLIFAPMIIFMIRSLRHR</sequence>
<evidence type="ECO:0000313" key="4">
    <source>
        <dbReference type="Proteomes" id="UP000076490"/>
    </source>
</evidence>
<dbReference type="EMBL" id="LQNT01000001">
    <property type="protein sequence ID" value="KZE40341.1"/>
    <property type="molecule type" value="Genomic_DNA"/>
</dbReference>
<dbReference type="Pfam" id="PF07853">
    <property type="entry name" value="DUF1648"/>
    <property type="match status" value="1"/>
</dbReference>
<dbReference type="Proteomes" id="UP000076490">
    <property type="component" value="Unassembled WGS sequence"/>
</dbReference>
<dbReference type="OrthoDB" id="9808690at2"/>
<proteinExistence type="predicted"/>
<feature type="transmembrane region" description="Helical" evidence="1">
    <location>
        <begin position="20"/>
        <end position="42"/>
    </location>
</feature>
<keyword evidence="1" id="KW-0812">Transmembrane</keyword>
<feature type="transmembrane region" description="Helical" evidence="1">
    <location>
        <begin position="62"/>
        <end position="82"/>
    </location>
</feature>
<feature type="domain" description="DUF1648" evidence="2">
    <location>
        <begin position="30"/>
        <end position="72"/>
    </location>
</feature>
<evidence type="ECO:0000259" key="2">
    <source>
        <dbReference type="Pfam" id="PF07853"/>
    </source>
</evidence>
<dbReference type="InterPro" id="IPR012867">
    <property type="entry name" value="DUF1648"/>
</dbReference>